<keyword evidence="3" id="KW-0489">Methyltransferase</keyword>
<evidence type="ECO:0000256" key="5">
    <source>
        <dbReference type="ARBA" id="ARBA00035674"/>
    </source>
</evidence>
<dbReference type="EC" id="2.1.1.103" evidence="5"/>
<dbReference type="InterPro" id="IPR029063">
    <property type="entry name" value="SAM-dependent_MTases_sf"/>
</dbReference>
<gene>
    <name evidence="9" type="ORF">Pmani_005180</name>
</gene>
<dbReference type="Proteomes" id="UP001292094">
    <property type="component" value="Unassembled WGS sequence"/>
</dbReference>
<evidence type="ECO:0000256" key="2">
    <source>
        <dbReference type="ARBA" id="ARBA00005189"/>
    </source>
</evidence>
<evidence type="ECO:0000256" key="4">
    <source>
        <dbReference type="ARBA" id="ARBA00022679"/>
    </source>
</evidence>
<evidence type="ECO:0000313" key="9">
    <source>
        <dbReference type="EMBL" id="KAK4324177.1"/>
    </source>
</evidence>
<name>A0AAE1QFH1_9EUCA</name>
<feature type="region of interest" description="Disordered" evidence="8">
    <location>
        <begin position="103"/>
        <end position="123"/>
    </location>
</feature>
<protein>
    <recommendedName>
        <fullName evidence="5">phosphoethanolamine N-methyltransferase</fullName>
        <ecNumber evidence="5">2.1.1.103</ecNumber>
    </recommendedName>
</protein>
<dbReference type="EMBL" id="JAWZYT010000374">
    <property type="protein sequence ID" value="KAK4324177.1"/>
    <property type="molecule type" value="Genomic_DNA"/>
</dbReference>
<comment type="pathway">
    <text evidence="2">Lipid metabolism.</text>
</comment>
<dbReference type="Gene3D" id="3.40.50.150">
    <property type="entry name" value="Vaccinia Virus protein VP39"/>
    <property type="match status" value="1"/>
</dbReference>
<dbReference type="GO" id="GO:0000234">
    <property type="term" value="F:phosphoethanolamine N-methyltransferase activity"/>
    <property type="evidence" value="ECO:0007669"/>
    <property type="project" value="UniProtKB-EC"/>
</dbReference>
<dbReference type="PANTHER" id="PTHR44307">
    <property type="entry name" value="PHOSPHOETHANOLAMINE METHYLTRANSFERASE"/>
    <property type="match status" value="1"/>
</dbReference>
<proteinExistence type="predicted"/>
<reference evidence="9" key="1">
    <citation type="submission" date="2023-11" db="EMBL/GenBank/DDBJ databases">
        <title>Genome assemblies of two species of porcelain crab, Petrolisthes cinctipes and Petrolisthes manimaculis (Anomura: Porcellanidae).</title>
        <authorList>
            <person name="Angst P."/>
        </authorList>
    </citation>
    <scope>NUCLEOTIDE SEQUENCE</scope>
    <source>
        <strain evidence="9">PB745_02</strain>
        <tissue evidence="9">Gill</tissue>
    </source>
</reference>
<comment type="pathway">
    <text evidence="1">Phospholipid metabolism; phosphatidylcholine biosynthesis.</text>
</comment>
<organism evidence="9 10">
    <name type="scientific">Petrolisthes manimaculis</name>
    <dbReference type="NCBI Taxonomy" id="1843537"/>
    <lineage>
        <taxon>Eukaryota</taxon>
        <taxon>Metazoa</taxon>
        <taxon>Ecdysozoa</taxon>
        <taxon>Arthropoda</taxon>
        <taxon>Crustacea</taxon>
        <taxon>Multicrustacea</taxon>
        <taxon>Malacostraca</taxon>
        <taxon>Eumalacostraca</taxon>
        <taxon>Eucarida</taxon>
        <taxon>Decapoda</taxon>
        <taxon>Pleocyemata</taxon>
        <taxon>Anomura</taxon>
        <taxon>Galatheoidea</taxon>
        <taxon>Porcellanidae</taxon>
        <taxon>Petrolisthes</taxon>
    </lineage>
</organism>
<dbReference type="GO" id="GO:0032259">
    <property type="term" value="P:methylation"/>
    <property type="evidence" value="ECO:0007669"/>
    <property type="project" value="UniProtKB-KW"/>
</dbReference>
<accession>A0AAE1QFH1</accession>
<evidence type="ECO:0000256" key="3">
    <source>
        <dbReference type="ARBA" id="ARBA00022603"/>
    </source>
</evidence>
<dbReference type="AlphaFoldDB" id="A0AAE1QFH1"/>
<keyword evidence="10" id="KW-1185">Reference proteome</keyword>
<keyword evidence="4" id="KW-0808">Transferase</keyword>
<evidence type="ECO:0000256" key="1">
    <source>
        <dbReference type="ARBA" id="ARBA00004969"/>
    </source>
</evidence>
<evidence type="ECO:0000256" key="8">
    <source>
        <dbReference type="SAM" id="MobiDB-lite"/>
    </source>
</evidence>
<evidence type="ECO:0000313" key="10">
    <source>
        <dbReference type="Proteomes" id="UP001292094"/>
    </source>
</evidence>
<evidence type="ECO:0000256" key="7">
    <source>
        <dbReference type="ARBA" id="ARBA00047841"/>
    </source>
</evidence>
<dbReference type="PANTHER" id="PTHR44307:SF2">
    <property type="entry name" value="PHOSPHOETHANOLAMINE METHYLTRANSFERASE ISOFORM X1"/>
    <property type="match status" value="1"/>
</dbReference>
<sequence length="123" mass="14230">MKRNENPTLYPDVTPEYYLSSVTSCMEELQKVGFDVRVDDLQQEFLNILNTELSAFTTTRQAFINDFSENDYNTLSTQWANKIRWTQEKQLTWASFTAHKKTTNTTTTTNNTNTTNNTTTNGH</sequence>
<evidence type="ECO:0000256" key="6">
    <source>
        <dbReference type="ARBA" id="ARBA00047619"/>
    </source>
</evidence>
<comment type="catalytic activity">
    <reaction evidence="6">
        <text>N,N-dimethylethanolamine phosphate + S-adenosyl-L-methionine = phosphocholine + S-adenosyl-L-homocysteine + H(+)</text>
        <dbReference type="Rhea" id="RHEA:25325"/>
        <dbReference type="ChEBI" id="CHEBI:15378"/>
        <dbReference type="ChEBI" id="CHEBI:57856"/>
        <dbReference type="ChEBI" id="CHEBI:58641"/>
        <dbReference type="ChEBI" id="CHEBI:59789"/>
        <dbReference type="ChEBI" id="CHEBI:295975"/>
        <dbReference type="EC" id="2.1.1.103"/>
    </reaction>
    <physiologicalReaction direction="left-to-right" evidence="6">
        <dbReference type="Rhea" id="RHEA:25326"/>
    </physiologicalReaction>
</comment>
<comment type="catalytic activity">
    <reaction evidence="7">
        <text>N-methylethanolamine phosphate + S-adenosyl-L-methionine = N,N-dimethylethanolamine phosphate + S-adenosyl-L-homocysteine + H(+)</text>
        <dbReference type="Rhea" id="RHEA:25321"/>
        <dbReference type="ChEBI" id="CHEBI:15378"/>
        <dbReference type="ChEBI" id="CHEBI:57781"/>
        <dbReference type="ChEBI" id="CHEBI:57856"/>
        <dbReference type="ChEBI" id="CHEBI:58641"/>
        <dbReference type="ChEBI" id="CHEBI:59789"/>
        <dbReference type="EC" id="2.1.1.103"/>
    </reaction>
    <physiologicalReaction direction="left-to-right" evidence="7">
        <dbReference type="Rhea" id="RHEA:25322"/>
    </physiologicalReaction>
</comment>
<comment type="caution">
    <text evidence="9">The sequence shown here is derived from an EMBL/GenBank/DDBJ whole genome shotgun (WGS) entry which is preliminary data.</text>
</comment>